<dbReference type="PROSITE" id="PS51257">
    <property type="entry name" value="PROKAR_LIPOPROTEIN"/>
    <property type="match status" value="1"/>
</dbReference>
<dbReference type="OrthoDB" id="4558736at2"/>
<accession>A0A0A0JHZ2</accession>
<evidence type="ECO:0000313" key="3">
    <source>
        <dbReference type="EMBL" id="KGN35286.1"/>
    </source>
</evidence>
<keyword evidence="4" id="KW-1185">Reference proteome</keyword>
<proteinExistence type="predicted"/>
<protein>
    <recommendedName>
        <fullName evidence="5">Lipoprotein</fullName>
    </recommendedName>
</protein>
<evidence type="ECO:0000256" key="2">
    <source>
        <dbReference type="SAM" id="SignalP"/>
    </source>
</evidence>
<dbReference type="eggNOG" id="ENOG5032721">
    <property type="taxonomic scope" value="Bacteria"/>
</dbReference>
<dbReference type="AlphaFoldDB" id="A0A0A0JHZ2"/>
<feature type="signal peptide" evidence="2">
    <location>
        <begin position="1"/>
        <end position="21"/>
    </location>
</feature>
<dbReference type="EMBL" id="AVPK01000023">
    <property type="protein sequence ID" value="KGN35286.1"/>
    <property type="molecule type" value="Genomic_DNA"/>
</dbReference>
<dbReference type="Proteomes" id="UP000030011">
    <property type="component" value="Unassembled WGS sequence"/>
</dbReference>
<gene>
    <name evidence="3" type="ORF">N803_09195</name>
</gene>
<organism evidence="3 4">
    <name type="scientific">Knoellia subterranea KCTC 19937</name>
    <dbReference type="NCBI Taxonomy" id="1385521"/>
    <lineage>
        <taxon>Bacteria</taxon>
        <taxon>Bacillati</taxon>
        <taxon>Actinomycetota</taxon>
        <taxon>Actinomycetes</taxon>
        <taxon>Micrococcales</taxon>
        <taxon>Intrasporangiaceae</taxon>
        <taxon>Knoellia</taxon>
    </lineage>
</organism>
<comment type="caution">
    <text evidence="3">The sequence shown here is derived from an EMBL/GenBank/DDBJ whole genome shotgun (WGS) entry which is preliminary data.</text>
</comment>
<reference evidence="3 4" key="1">
    <citation type="submission" date="2013-08" db="EMBL/GenBank/DDBJ databases">
        <title>The genome sequence of Knoellia subterranea.</title>
        <authorList>
            <person name="Zhu W."/>
            <person name="Wang G."/>
        </authorList>
    </citation>
    <scope>NUCLEOTIDE SEQUENCE [LARGE SCALE GENOMIC DNA]</scope>
    <source>
        <strain evidence="3 4">KCTC 19937</strain>
    </source>
</reference>
<feature type="chain" id="PRO_5039537014" description="Lipoprotein" evidence="2">
    <location>
        <begin position="22"/>
        <end position="188"/>
    </location>
</feature>
<evidence type="ECO:0000256" key="1">
    <source>
        <dbReference type="SAM" id="MobiDB-lite"/>
    </source>
</evidence>
<evidence type="ECO:0000313" key="4">
    <source>
        <dbReference type="Proteomes" id="UP000030011"/>
    </source>
</evidence>
<keyword evidence="2" id="KW-0732">Signal</keyword>
<name>A0A0A0JHZ2_9MICO</name>
<feature type="region of interest" description="Disordered" evidence="1">
    <location>
        <begin position="23"/>
        <end position="48"/>
    </location>
</feature>
<sequence>MTARRTILALGLSAAVMVGVAGCTGDDSPEEQSPSTSGSSSSSTAVEGTDQSAVVLKATLPTVKGSAQGKVGATAATLNVGDVRVTAGSTVLTFWYTDREPGTLVAQGDNSWENQPKIVDPTGKKVYEPLTFTNTRGDIVCLCTDVAAVDSAPQPRTIAYPAIPDGVASVQVRHAGFPAISVPVTRGS</sequence>
<evidence type="ECO:0008006" key="5">
    <source>
        <dbReference type="Google" id="ProtNLM"/>
    </source>
</evidence>
<dbReference type="RefSeq" id="WP_035907571.1">
    <property type="nucleotide sequence ID" value="NZ_AVPK01000023.1"/>
</dbReference>
<feature type="compositionally biased region" description="Low complexity" evidence="1">
    <location>
        <begin position="31"/>
        <end position="44"/>
    </location>
</feature>